<dbReference type="RefSeq" id="WP_009559628.1">
    <property type="nucleotide sequence ID" value="NZ_AYZN01000010.1"/>
</dbReference>
<comment type="caution">
    <text evidence="2">The sequence shown here is derived from an EMBL/GenBank/DDBJ whole genome shotgun (WGS) entry which is preliminary data.</text>
</comment>
<dbReference type="EMBL" id="CAKD01000017">
    <property type="protein sequence ID" value="CCI85079.1"/>
    <property type="molecule type" value="Genomic_DNA"/>
</dbReference>
<evidence type="ECO:0000313" key="3">
    <source>
        <dbReference type="Proteomes" id="UP000009311"/>
    </source>
</evidence>
<accession>I7KL51</accession>
<dbReference type="InterPro" id="IPR006528">
    <property type="entry name" value="Phage_head_morphogenesis_dom"/>
</dbReference>
<dbReference type="eggNOG" id="COG2369">
    <property type="taxonomic scope" value="Bacteria"/>
</dbReference>
<gene>
    <name evidence="2" type="ORF">BN53_03070</name>
</gene>
<evidence type="ECO:0000259" key="1">
    <source>
        <dbReference type="Pfam" id="PF04233"/>
    </source>
</evidence>
<keyword evidence="3" id="KW-1185">Reference proteome</keyword>
<dbReference type="NCBIfam" id="TIGR01641">
    <property type="entry name" value="phageSPP1_gp7"/>
    <property type="match status" value="1"/>
</dbReference>
<reference evidence="2 3" key="1">
    <citation type="submission" date="2012-06" db="EMBL/GenBank/DDBJ databases">
        <title>Draft Genome Sequence of Lactobacillus pasteurii CRBIP 24.76T.</title>
        <authorList>
            <person name="Cousin S."/>
            <person name="Bouchier C."/>
            <person name="Loux V."/>
            <person name="Ma L."/>
            <person name="Creno S."/>
            <person name="Bizet C."/>
            <person name="Clermont D."/>
        </authorList>
    </citation>
    <scope>NUCLEOTIDE SEQUENCE [LARGE SCALE GENOMIC DNA]</scope>
    <source>
        <strain evidence="3">CRBIP 24.76T</strain>
    </source>
</reference>
<protein>
    <submittedName>
        <fullName evidence="2">Putative phage head protein</fullName>
    </submittedName>
</protein>
<dbReference type="OrthoDB" id="9765386at2"/>
<organism evidence="2 3">
    <name type="scientific">Lactobacillus pasteurii DSM 23907 = CRBIP 24.76</name>
    <dbReference type="NCBI Taxonomy" id="1423790"/>
    <lineage>
        <taxon>Bacteria</taxon>
        <taxon>Bacillati</taxon>
        <taxon>Bacillota</taxon>
        <taxon>Bacilli</taxon>
        <taxon>Lactobacillales</taxon>
        <taxon>Lactobacillaceae</taxon>
        <taxon>Lactobacillus</taxon>
    </lineage>
</organism>
<dbReference type="Proteomes" id="UP000009311">
    <property type="component" value="Unassembled WGS sequence"/>
</dbReference>
<name>I7KL51_9LACO</name>
<dbReference type="AlphaFoldDB" id="I7KL51"/>
<dbReference type="PATRIC" id="fig|1423790.3.peg.620"/>
<dbReference type="STRING" id="1423790.BN53_03070"/>
<dbReference type="Pfam" id="PF04233">
    <property type="entry name" value="Phage_Mu_F"/>
    <property type="match status" value="1"/>
</dbReference>
<evidence type="ECO:0000313" key="2">
    <source>
        <dbReference type="EMBL" id="CCI85079.1"/>
    </source>
</evidence>
<proteinExistence type="predicted"/>
<feature type="domain" description="Phage head morphogenesis" evidence="1">
    <location>
        <begin position="200"/>
        <end position="300"/>
    </location>
</feature>
<sequence length="465" mass="54882">MNSQEYWRKRILYTKRKQLDHERDYELAMRARLRALENEIIKEARHWVSKYANENHLGFKEAAKLLGQIDTSRFDMTLKEFEEKARAGGFDKELNSAYYKSRIARLQKLQQQFIEFAGNYADKEEGIMAKALADQYQFTYDQDGYSKYLVTGGIDVDYAHFNEDQLRSIVYQPWQGSDFSKRIWNNYTNVLPEVLTNTMFKATALGYSHIRLEQELRSTFHNVESNNLHRLIVTEMGHITEQATADFYEDSNIEQYQYLATLETHTCEICAHLDERIFYVKDRKPGLNYPMIHPYCRCTTVPYMKDLPDIVSRWSRDDETGKGKFVNKMSFNQWVLHRSINKINRIGSTILLDEINLYKNVIPVFLETRNIPTKKDPFSVVGKMKNGKVIQYRYYGENGLVEKDLDLTDHGNPKEHTVVPHVHRWKHTYNQKNDKIIIKRGRGVAPSKNELEDIKRWRMLNGQSR</sequence>